<evidence type="ECO:0008006" key="3">
    <source>
        <dbReference type="Google" id="ProtNLM"/>
    </source>
</evidence>
<reference evidence="2" key="2">
    <citation type="submission" date="2024-07" db="EMBL/GenBank/DDBJ databases">
        <title>Streptomyces haneummycinica sp. nov., a new antibiotic-producing actinobacterium isolated from marine sediment.</title>
        <authorList>
            <person name="Uemura M."/>
            <person name="Hamada M."/>
            <person name="Hirano S."/>
            <person name="Kobayashi K."/>
            <person name="Ohshiro T."/>
            <person name="Kobayashi T."/>
            <person name="Terahara T."/>
        </authorList>
    </citation>
    <scope>NUCLEOTIDE SEQUENCE</scope>
    <source>
        <strain evidence="2">KM77-8</strain>
    </source>
</reference>
<protein>
    <recommendedName>
        <fullName evidence="3">Transposase</fullName>
    </recommendedName>
</protein>
<gene>
    <name evidence="2" type="ORF">SHKM778_75520</name>
</gene>
<accession>A0AAT9HV56</accession>
<evidence type="ECO:0000313" key="2">
    <source>
        <dbReference type="EMBL" id="BFO21164.1"/>
    </source>
</evidence>
<dbReference type="AlphaFoldDB" id="A0AAT9HV56"/>
<sequence>MSRGREPVGGVLNGLDAGRVRAVLLMSGMPWDELDDGLQQVRLKVLEQQGRFATSRPGQRWSRRGPRSTGTASGRETAASMSGWPTDGRGVLPRTTPRSMWYSL</sequence>
<reference evidence="2" key="1">
    <citation type="submission" date="2024-06" db="EMBL/GenBank/DDBJ databases">
        <authorList>
            <consortium name="consrtm"/>
            <person name="Uemura M."/>
            <person name="Terahara T."/>
        </authorList>
    </citation>
    <scope>NUCLEOTIDE SEQUENCE</scope>
    <source>
        <strain evidence="2">KM77-8</strain>
    </source>
</reference>
<evidence type="ECO:0000256" key="1">
    <source>
        <dbReference type="SAM" id="MobiDB-lite"/>
    </source>
</evidence>
<organism evidence="2">
    <name type="scientific">Streptomyces haneummycinicus</name>
    <dbReference type="NCBI Taxonomy" id="3074435"/>
    <lineage>
        <taxon>Bacteria</taxon>
        <taxon>Bacillati</taxon>
        <taxon>Actinomycetota</taxon>
        <taxon>Actinomycetes</taxon>
        <taxon>Kitasatosporales</taxon>
        <taxon>Streptomycetaceae</taxon>
        <taxon>Streptomyces</taxon>
    </lineage>
</organism>
<dbReference type="EMBL" id="AP035768">
    <property type="protein sequence ID" value="BFO21164.1"/>
    <property type="molecule type" value="Genomic_DNA"/>
</dbReference>
<proteinExistence type="predicted"/>
<name>A0AAT9HV56_9ACTN</name>
<feature type="region of interest" description="Disordered" evidence="1">
    <location>
        <begin position="49"/>
        <end position="104"/>
    </location>
</feature>